<accession>A0A2M7XAW9</accession>
<organism evidence="1 2">
    <name type="scientific">Candidatus Uhrbacteria bacterium CG_4_9_14_3_um_filter_50_9</name>
    <dbReference type="NCBI Taxonomy" id="1975035"/>
    <lineage>
        <taxon>Bacteria</taxon>
        <taxon>Candidatus Uhriibacteriota</taxon>
    </lineage>
</organism>
<proteinExistence type="predicted"/>
<evidence type="ECO:0000313" key="1">
    <source>
        <dbReference type="EMBL" id="PJA45025.1"/>
    </source>
</evidence>
<reference evidence="2" key="1">
    <citation type="submission" date="2017-09" db="EMBL/GenBank/DDBJ databases">
        <title>Depth-based differentiation of microbial function through sediment-hosted aquifers and enrichment of novel symbionts in the deep terrestrial subsurface.</title>
        <authorList>
            <person name="Probst A.J."/>
            <person name="Ladd B."/>
            <person name="Jarett J.K."/>
            <person name="Geller-Mcgrath D.E."/>
            <person name="Sieber C.M.K."/>
            <person name="Emerson J.B."/>
            <person name="Anantharaman K."/>
            <person name="Thomas B.C."/>
            <person name="Malmstrom R."/>
            <person name="Stieglmeier M."/>
            <person name="Klingl A."/>
            <person name="Woyke T."/>
            <person name="Ryan C.M."/>
            <person name="Banfield J.F."/>
        </authorList>
    </citation>
    <scope>NUCLEOTIDE SEQUENCE [LARGE SCALE GENOMIC DNA]</scope>
</reference>
<evidence type="ECO:0000313" key="2">
    <source>
        <dbReference type="Proteomes" id="UP000229385"/>
    </source>
</evidence>
<dbReference type="Proteomes" id="UP000229385">
    <property type="component" value="Unassembled WGS sequence"/>
</dbReference>
<protein>
    <submittedName>
        <fullName evidence="1">Uncharacterized protein</fullName>
    </submittedName>
</protein>
<gene>
    <name evidence="1" type="ORF">CO174_05265</name>
</gene>
<dbReference type="EMBL" id="PFWU01000053">
    <property type="protein sequence ID" value="PJA45025.1"/>
    <property type="molecule type" value="Genomic_DNA"/>
</dbReference>
<name>A0A2M7XAW9_9BACT</name>
<sequence>MAHDEEYWRRRMEHERLVNDVGAIRHIAESQELELRDQQPGPFELEVVTDAIERGSHQLADAQTSASGELAESVTDAIGDMMDDHFETTLMFAGAMADIQGEQTAYLRNLLHEARDTRFVLEDIQDLAGYNLIAAGAQLAISYAQLSELNDLEGRLGEIETELEFHGRLLESIDEGVWGLYDRIEDLEETVVEVGEAIIDNQVRIGEAIVQEIRLSAEQSAQLLGRHISRTSQAQTSEIKTYLAVLDERAHRRHEELVRAVSSPVHNAANEKYVQARTLYASGELSLSLRKLSDEVFEQDSTHQLGWILYGEISQRRGRPKEARAAFKRASTYAFVEQNVEIYELACLHLARLELTVGNTWHAKNVLIRAHRKIKQLRGTTSAHVAYELFKIRFAEGQRRWKEEPKQWGQAAQWRSEQKKKLRKILLLAPELRNDAAHNPLIQGIASHWGQAPFIQLFDLLEHYGEIITTDRHIKDDPIVQSFMEILRNVLYLTEAGRVRHTSRKDARREIHPSAQDVFDVLDQIQTIVVAFAGPMDADHPTSEKNADAVFVALSKVLDDHFNTCSRLFETLLLYYVDHVNDQCDQEEDPPDREYLHPETILNPCWVAWKSVGFPLPTVVVWLIEDKLPQCFSYTEVLKGLTMPDGTTVYAGAVVRIPADPDAVAWIKDARNGYSSGGLGWIIKKRPELETLLESLMRKADALR</sequence>
<dbReference type="AlphaFoldDB" id="A0A2M7XAW9"/>
<comment type="caution">
    <text evidence="1">The sequence shown here is derived from an EMBL/GenBank/DDBJ whole genome shotgun (WGS) entry which is preliminary data.</text>
</comment>